<dbReference type="Proteomes" id="UP000283805">
    <property type="component" value="Unassembled WGS sequence"/>
</dbReference>
<sequence length="239" mass="26276">MGATHAKPSGGTDSSKANADAKSNTELGTDAGDRAGNQSDATDTEPDHILTEDELFEILSNRRRRHILHELMREQDTLDIGTLSQQIAAWEDGLEMHEVTSSDRKRVYTALHQSHLPKMDEAGVVDFNQDRGTVSPTPVLEDVEIYMDIVRGREIPWSDYYLGLTGLSGLLLAAVSTGLGPFGAVSQSAWGVFVVVAFGVSALAHRYYARRNRLGIADEPPSSDLEFEYQDSIEARNDR</sequence>
<organism evidence="4 5">
    <name type="scientific">Halopiger aswanensis</name>
    <dbReference type="NCBI Taxonomy" id="148449"/>
    <lineage>
        <taxon>Archaea</taxon>
        <taxon>Methanobacteriati</taxon>
        <taxon>Methanobacteriota</taxon>
        <taxon>Stenosarchaea group</taxon>
        <taxon>Halobacteria</taxon>
        <taxon>Halobacteriales</taxon>
        <taxon>Natrialbaceae</taxon>
        <taxon>Halopiger</taxon>
    </lineage>
</organism>
<feature type="transmembrane region" description="Helical" evidence="2">
    <location>
        <begin position="160"/>
        <end position="182"/>
    </location>
</feature>
<dbReference type="EMBL" id="RAPO01000002">
    <property type="protein sequence ID" value="RKD95817.1"/>
    <property type="molecule type" value="Genomic_DNA"/>
</dbReference>
<name>A0A3R7EFZ8_9EURY</name>
<gene>
    <name evidence="4" type="ORF">ATJ93_2680</name>
</gene>
<dbReference type="InterPro" id="IPR055768">
    <property type="entry name" value="DUF7344"/>
</dbReference>
<evidence type="ECO:0000313" key="4">
    <source>
        <dbReference type="EMBL" id="RKD95817.1"/>
    </source>
</evidence>
<proteinExistence type="predicted"/>
<feature type="region of interest" description="Disordered" evidence="1">
    <location>
        <begin position="1"/>
        <end position="49"/>
    </location>
</feature>
<accession>A0A3R7EFZ8</accession>
<feature type="transmembrane region" description="Helical" evidence="2">
    <location>
        <begin position="188"/>
        <end position="208"/>
    </location>
</feature>
<dbReference type="OrthoDB" id="331021at2157"/>
<dbReference type="RefSeq" id="WP_120245048.1">
    <property type="nucleotide sequence ID" value="NZ_RAPO01000002.1"/>
</dbReference>
<keyword evidence="5" id="KW-1185">Reference proteome</keyword>
<evidence type="ECO:0000256" key="2">
    <source>
        <dbReference type="SAM" id="Phobius"/>
    </source>
</evidence>
<reference evidence="4 5" key="1">
    <citation type="submission" date="2018-09" db="EMBL/GenBank/DDBJ databases">
        <title>Genomic Encyclopedia of Archaeal and Bacterial Type Strains, Phase II (KMG-II): from individual species to whole genera.</title>
        <authorList>
            <person name="Goeker M."/>
        </authorList>
    </citation>
    <scope>NUCLEOTIDE SEQUENCE [LARGE SCALE GENOMIC DNA]</scope>
    <source>
        <strain evidence="4 5">DSM 13151</strain>
    </source>
</reference>
<feature type="domain" description="DUF7344" evidence="3">
    <location>
        <begin position="56"/>
        <end position="135"/>
    </location>
</feature>
<evidence type="ECO:0000259" key="3">
    <source>
        <dbReference type="Pfam" id="PF24035"/>
    </source>
</evidence>
<dbReference type="AlphaFoldDB" id="A0A3R7EFZ8"/>
<evidence type="ECO:0000256" key="1">
    <source>
        <dbReference type="SAM" id="MobiDB-lite"/>
    </source>
</evidence>
<feature type="compositionally biased region" description="Polar residues" evidence="1">
    <location>
        <begin position="11"/>
        <end position="27"/>
    </location>
</feature>
<keyword evidence="2" id="KW-1133">Transmembrane helix</keyword>
<keyword evidence="2" id="KW-0472">Membrane</keyword>
<dbReference type="Pfam" id="PF24035">
    <property type="entry name" value="DUF7344"/>
    <property type="match status" value="1"/>
</dbReference>
<evidence type="ECO:0000313" key="5">
    <source>
        <dbReference type="Proteomes" id="UP000283805"/>
    </source>
</evidence>
<protein>
    <recommendedName>
        <fullName evidence="3">DUF7344 domain-containing protein</fullName>
    </recommendedName>
</protein>
<comment type="caution">
    <text evidence="4">The sequence shown here is derived from an EMBL/GenBank/DDBJ whole genome shotgun (WGS) entry which is preliminary data.</text>
</comment>
<keyword evidence="2" id="KW-0812">Transmembrane</keyword>